<organism evidence="9 10">
    <name type="scientific">Candidatus Wildermuthbacteria bacterium RIFCSPHIGHO2_01_FULL_48_27b</name>
    <dbReference type="NCBI Taxonomy" id="1802447"/>
    <lineage>
        <taxon>Bacteria</taxon>
        <taxon>Candidatus Wildermuthiibacteriota</taxon>
    </lineage>
</organism>
<dbReference type="InterPro" id="IPR039429">
    <property type="entry name" value="SHMT-like_dom"/>
</dbReference>
<dbReference type="InterPro" id="IPR015422">
    <property type="entry name" value="PyrdxlP-dep_Trfase_small"/>
</dbReference>
<dbReference type="Gene3D" id="3.40.640.10">
    <property type="entry name" value="Type I PLP-dependent aspartate aminotransferase-like (Major domain)"/>
    <property type="match status" value="1"/>
</dbReference>
<dbReference type="EMBL" id="MHTS01000026">
    <property type="protein sequence ID" value="OHA63809.1"/>
    <property type="molecule type" value="Genomic_DNA"/>
</dbReference>
<feature type="binding site" evidence="6">
    <location>
        <position position="120"/>
    </location>
    <ligand>
        <name>(6S)-5,6,7,8-tetrahydrofolate</name>
        <dbReference type="ChEBI" id="CHEBI:57453"/>
    </ligand>
</feature>
<keyword evidence="5 6" id="KW-0663">Pyridoxal phosphate</keyword>
<evidence type="ECO:0000256" key="4">
    <source>
        <dbReference type="ARBA" id="ARBA00022679"/>
    </source>
</evidence>
<dbReference type="InterPro" id="IPR019798">
    <property type="entry name" value="Ser_HO-MeTrfase_PLP_BS"/>
</dbReference>
<comment type="catalytic activity">
    <reaction evidence="6">
        <text>(6R)-5,10-methylene-5,6,7,8-tetrahydrofolate + glycine + H2O = (6S)-5,6,7,8-tetrahydrofolate + L-serine</text>
        <dbReference type="Rhea" id="RHEA:15481"/>
        <dbReference type="ChEBI" id="CHEBI:15377"/>
        <dbReference type="ChEBI" id="CHEBI:15636"/>
        <dbReference type="ChEBI" id="CHEBI:33384"/>
        <dbReference type="ChEBI" id="CHEBI:57305"/>
        <dbReference type="ChEBI" id="CHEBI:57453"/>
        <dbReference type="EC" id="2.1.2.1"/>
    </reaction>
</comment>
<dbReference type="PANTHER" id="PTHR11680">
    <property type="entry name" value="SERINE HYDROXYMETHYLTRANSFERASE"/>
    <property type="match status" value="1"/>
</dbReference>
<comment type="subunit">
    <text evidence="6">Homodimer.</text>
</comment>
<evidence type="ECO:0000256" key="2">
    <source>
        <dbReference type="ARBA" id="ARBA00006376"/>
    </source>
</evidence>
<dbReference type="CDD" id="cd00378">
    <property type="entry name" value="SHMT"/>
    <property type="match status" value="1"/>
</dbReference>
<dbReference type="GO" id="GO:0032259">
    <property type="term" value="P:methylation"/>
    <property type="evidence" value="ECO:0007669"/>
    <property type="project" value="UniProtKB-KW"/>
</dbReference>
<feature type="site" description="Plays an important role in substrate specificity" evidence="6">
    <location>
        <position position="228"/>
    </location>
</feature>
<dbReference type="InterPro" id="IPR015424">
    <property type="entry name" value="PyrdxlP-dep_Trfase"/>
</dbReference>
<dbReference type="InterPro" id="IPR001085">
    <property type="entry name" value="Ser_HO-MeTrfase"/>
</dbReference>
<dbReference type="UniPathway" id="UPA00288">
    <property type="reaction ID" value="UER01023"/>
</dbReference>
<dbReference type="GO" id="GO:0035999">
    <property type="term" value="P:tetrahydrofolate interconversion"/>
    <property type="evidence" value="ECO:0007669"/>
    <property type="project" value="UniProtKB-UniRule"/>
</dbReference>
<dbReference type="SUPFAM" id="SSF53383">
    <property type="entry name" value="PLP-dependent transferases"/>
    <property type="match status" value="1"/>
</dbReference>
<sequence length="410" mass="45191">MKTIQAQDKEIFDLIKKEEKRQVQTIDLIASENYPSRAVRAALTSLFVAKYSEGRPYKRYYGGMENVDVLETLVEERAKKAFGLGEDWAVNVQPYSGSPANYAVYRGLLDRGDTILSLDLSHGGHLTHGSPVSLSGIDFHIVHYMVDQRTQRLDYGAIGELAIEARPKLIIAGYSAYSRIIDFEAFGKIAQKVGAYLMCDIAHIAGLIVGKAHPSPFPHADVVTTTTHKTLRGPRGAMIICREGLRDKIFPKVFPGLQGGPHNHTIAALGVALKEAVTPAFRRYASQVVKNAQALAKHLQAHDFEIVSGGTDNHVMLVDLRNKEIRGKQAQELLESAGIVTNRNTIPFDPNTPFNPSGVRFGTPAVTTRGMKEREMKQIASWISEVISTPESASRVKKEVASFCKQFPIP</sequence>
<comment type="subcellular location">
    <subcellularLocation>
        <location evidence="6">Cytoplasm</location>
    </subcellularLocation>
</comment>
<comment type="caution">
    <text evidence="9">The sequence shown here is derived from an EMBL/GenBank/DDBJ whole genome shotgun (WGS) entry which is preliminary data.</text>
</comment>
<feature type="binding site" evidence="6">
    <location>
        <begin position="124"/>
        <end position="126"/>
    </location>
    <ligand>
        <name>(6S)-5,6,7,8-tetrahydrofolate</name>
        <dbReference type="ChEBI" id="CHEBI:57453"/>
    </ligand>
</feature>
<dbReference type="GO" id="GO:0019264">
    <property type="term" value="P:glycine biosynthetic process from serine"/>
    <property type="evidence" value="ECO:0007669"/>
    <property type="project" value="UniProtKB-UniRule"/>
</dbReference>
<dbReference type="Pfam" id="PF00464">
    <property type="entry name" value="SHMT"/>
    <property type="match status" value="1"/>
</dbReference>
<comment type="function">
    <text evidence="6">Catalyzes the reversible interconversion of serine and glycine with tetrahydrofolate (THF) serving as the one-carbon carrier. This reaction serves as the major source of one-carbon groups required for the biosynthesis of purines, thymidylate, methionine, and other important biomolecules. Also exhibits THF-independent aldolase activity toward beta-hydroxyamino acids, producing glycine and aldehydes, via a retro-aldol mechanism.</text>
</comment>
<keyword evidence="9" id="KW-0489">Methyltransferase</keyword>
<dbReference type="AlphaFoldDB" id="A0A1G2QUH7"/>
<feature type="binding site" evidence="6">
    <location>
        <begin position="352"/>
        <end position="354"/>
    </location>
    <ligand>
        <name>(6S)-5,6,7,8-tetrahydrofolate</name>
        <dbReference type="ChEBI" id="CHEBI:57453"/>
    </ligand>
</feature>
<dbReference type="NCBIfam" id="NF000586">
    <property type="entry name" value="PRK00011.1"/>
    <property type="match status" value="1"/>
</dbReference>
<evidence type="ECO:0000313" key="10">
    <source>
        <dbReference type="Proteomes" id="UP000178170"/>
    </source>
</evidence>
<evidence type="ECO:0000256" key="1">
    <source>
        <dbReference type="ARBA" id="ARBA00001933"/>
    </source>
</evidence>
<dbReference type="GO" id="GO:0030170">
    <property type="term" value="F:pyridoxal phosphate binding"/>
    <property type="evidence" value="ECO:0007669"/>
    <property type="project" value="UniProtKB-UniRule"/>
</dbReference>
<keyword evidence="6" id="KW-0963">Cytoplasm</keyword>
<gene>
    <name evidence="6" type="primary">glyA</name>
    <name evidence="9" type="ORF">A2843_01425</name>
</gene>
<name>A0A1G2QUH7_9BACT</name>
<dbReference type="InterPro" id="IPR015421">
    <property type="entry name" value="PyrdxlP-dep_Trfase_major"/>
</dbReference>
<feature type="binding site" evidence="6">
    <location>
        <position position="243"/>
    </location>
    <ligand>
        <name>(6S)-5,6,7,8-tetrahydrofolate</name>
        <dbReference type="ChEBI" id="CHEBI:57453"/>
    </ligand>
</feature>
<comment type="pathway">
    <text evidence="6">One-carbon metabolism; tetrahydrofolate interconversion.</text>
</comment>
<feature type="modified residue" description="N6-(pyridoxal phosphate)lysine" evidence="6 7">
    <location>
        <position position="229"/>
    </location>
</feature>
<accession>A0A1G2QUH7</accession>
<keyword evidence="6" id="KW-0028">Amino-acid biosynthesis</keyword>
<dbReference type="GO" id="GO:0008168">
    <property type="term" value="F:methyltransferase activity"/>
    <property type="evidence" value="ECO:0007669"/>
    <property type="project" value="UniProtKB-KW"/>
</dbReference>
<evidence type="ECO:0000256" key="6">
    <source>
        <dbReference type="HAMAP-Rule" id="MF_00051"/>
    </source>
</evidence>
<comment type="cofactor">
    <cofactor evidence="1 6 7">
        <name>pyridoxal 5'-phosphate</name>
        <dbReference type="ChEBI" id="CHEBI:597326"/>
    </cofactor>
</comment>
<comment type="pathway">
    <text evidence="6">Amino-acid biosynthesis; glycine biosynthesis; glycine from L-serine: step 1/1.</text>
</comment>
<dbReference type="GO" id="GO:0005829">
    <property type="term" value="C:cytosol"/>
    <property type="evidence" value="ECO:0007669"/>
    <property type="project" value="TreeGrafter"/>
</dbReference>
<proteinExistence type="inferred from homology"/>
<evidence type="ECO:0000313" key="9">
    <source>
        <dbReference type="EMBL" id="OHA63809.1"/>
    </source>
</evidence>
<comment type="similarity">
    <text evidence="2 6">Belongs to the SHMT family.</text>
</comment>
<dbReference type="Gene3D" id="3.90.1150.10">
    <property type="entry name" value="Aspartate Aminotransferase, domain 1"/>
    <property type="match status" value="1"/>
</dbReference>
<dbReference type="PANTHER" id="PTHR11680:SF35">
    <property type="entry name" value="SERINE HYDROXYMETHYLTRANSFERASE 1"/>
    <property type="match status" value="1"/>
</dbReference>
<evidence type="ECO:0000256" key="5">
    <source>
        <dbReference type="ARBA" id="ARBA00022898"/>
    </source>
</evidence>
<dbReference type="InterPro" id="IPR049943">
    <property type="entry name" value="Ser_HO-MeTrfase-like"/>
</dbReference>
<protein>
    <recommendedName>
        <fullName evidence="6">Serine hydroxymethyltransferase</fullName>
        <shortName evidence="6">SHMT</shortName>
        <shortName evidence="6">Serine methylase</shortName>
        <ecNumber evidence="6">2.1.2.1</ecNumber>
    </recommendedName>
</protein>
<dbReference type="UniPathway" id="UPA00193"/>
<feature type="domain" description="Serine hydroxymethyltransferase-like" evidence="8">
    <location>
        <begin position="5"/>
        <end position="383"/>
    </location>
</feature>
<evidence type="ECO:0000256" key="3">
    <source>
        <dbReference type="ARBA" id="ARBA00022563"/>
    </source>
</evidence>
<keyword evidence="3 6" id="KW-0554">One-carbon metabolism</keyword>
<evidence type="ECO:0000259" key="8">
    <source>
        <dbReference type="Pfam" id="PF00464"/>
    </source>
</evidence>
<evidence type="ECO:0000256" key="7">
    <source>
        <dbReference type="PIRSR" id="PIRSR000412-50"/>
    </source>
</evidence>
<dbReference type="PROSITE" id="PS00096">
    <property type="entry name" value="SHMT"/>
    <property type="match status" value="1"/>
</dbReference>
<keyword evidence="4 6" id="KW-0808">Transferase</keyword>
<dbReference type="EC" id="2.1.2.1" evidence="6"/>
<reference evidence="9 10" key="1">
    <citation type="journal article" date="2016" name="Nat. Commun.">
        <title>Thousands of microbial genomes shed light on interconnected biogeochemical processes in an aquifer system.</title>
        <authorList>
            <person name="Anantharaman K."/>
            <person name="Brown C.T."/>
            <person name="Hug L.A."/>
            <person name="Sharon I."/>
            <person name="Castelle C.J."/>
            <person name="Probst A.J."/>
            <person name="Thomas B.C."/>
            <person name="Singh A."/>
            <person name="Wilkins M.J."/>
            <person name="Karaoz U."/>
            <person name="Brodie E.L."/>
            <person name="Williams K.H."/>
            <person name="Hubbard S.S."/>
            <person name="Banfield J.F."/>
        </authorList>
    </citation>
    <scope>NUCLEOTIDE SEQUENCE [LARGE SCALE GENOMIC DNA]</scope>
</reference>
<dbReference type="GO" id="GO:0004372">
    <property type="term" value="F:glycine hydroxymethyltransferase activity"/>
    <property type="evidence" value="ECO:0007669"/>
    <property type="project" value="UniProtKB-UniRule"/>
</dbReference>
<dbReference type="HAMAP" id="MF_00051">
    <property type="entry name" value="SHMT"/>
    <property type="match status" value="1"/>
</dbReference>
<dbReference type="Proteomes" id="UP000178170">
    <property type="component" value="Unassembled WGS sequence"/>
</dbReference>
<dbReference type="PIRSF" id="PIRSF000412">
    <property type="entry name" value="SHMT"/>
    <property type="match status" value="1"/>
</dbReference>